<protein>
    <submittedName>
        <fullName evidence="1">Uncharacterized protein</fullName>
    </submittedName>
</protein>
<reference evidence="1" key="1">
    <citation type="submission" date="2019-10" db="EMBL/GenBank/DDBJ databases">
        <authorList>
            <consortium name="DOE Joint Genome Institute"/>
            <person name="Kuo A."/>
            <person name="Miyauchi S."/>
            <person name="Kiss E."/>
            <person name="Drula E."/>
            <person name="Kohler A."/>
            <person name="Sanchez-Garcia M."/>
            <person name="Andreopoulos B."/>
            <person name="Barry K.W."/>
            <person name="Bonito G."/>
            <person name="Buee M."/>
            <person name="Carver A."/>
            <person name="Chen C."/>
            <person name="Cichocki N."/>
            <person name="Clum A."/>
            <person name="Culley D."/>
            <person name="Crous P.W."/>
            <person name="Fauchery L."/>
            <person name="Girlanda M."/>
            <person name="Hayes R."/>
            <person name="Keri Z."/>
            <person name="LaButti K."/>
            <person name="Lipzen A."/>
            <person name="Lombard V."/>
            <person name="Magnuson J."/>
            <person name="Maillard F."/>
            <person name="Morin E."/>
            <person name="Murat C."/>
            <person name="Nolan M."/>
            <person name="Ohm R."/>
            <person name="Pangilinan J."/>
            <person name="Pereira M."/>
            <person name="Perotto S."/>
            <person name="Peter M."/>
            <person name="Riley R."/>
            <person name="Sitrit Y."/>
            <person name="Stielow B."/>
            <person name="Szollosi G."/>
            <person name="Zifcakova L."/>
            <person name="Stursova M."/>
            <person name="Spatafora J.W."/>
            <person name="Tedersoo L."/>
            <person name="Vaario L.-M."/>
            <person name="Yamada A."/>
            <person name="Yan M."/>
            <person name="Wang P."/>
            <person name="Xu J."/>
            <person name="Bruns T."/>
            <person name="Baldrian P."/>
            <person name="Vilgalys R."/>
            <person name="Henrissat B."/>
            <person name="Grigoriev I.V."/>
            <person name="Hibbett D."/>
            <person name="Nagy L.G."/>
            <person name="Martin F.M."/>
        </authorList>
    </citation>
    <scope>NUCLEOTIDE SEQUENCE</scope>
    <source>
        <strain evidence="1">BED1</strain>
    </source>
</reference>
<reference evidence="1" key="2">
    <citation type="journal article" date="2020" name="Nat. Commun.">
        <title>Large-scale genome sequencing of mycorrhizal fungi provides insights into the early evolution of symbiotic traits.</title>
        <authorList>
            <person name="Miyauchi S."/>
            <person name="Kiss E."/>
            <person name="Kuo A."/>
            <person name="Drula E."/>
            <person name="Kohler A."/>
            <person name="Sanchez-Garcia M."/>
            <person name="Morin E."/>
            <person name="Andreopoulos B."/>
            <person name="Barry K.W."/>
            <person name="Bonito G."/>
            <person name="Buee M."/>
            <person name="Carver A."/>
            <person name="Chen C."/>
            <person name="Cichocki N."/>
            <person name="Clum A."/>
            <person name="Culley D."/>
            <person name="Crous P.W."/>
            <person name="Fauchery L."/>
            <person name="Girlanda M."/>
            <person name="Hayes R.D."/>
            <person name="Keri Z."/>
            <person name="LaButti K."/>
            <person name="Lipzen A."/>
            <person name="Lombard V."/>
            <person name="Magnuson J."/>
            <person name="Maillard F."/>
            <person name="Murat C."/>
            <person name="Nolan M."/>
            <person name="Ohm R.A."/>
            <person name="Pangilinan J."/>
            <person name="Pereira M.F."/>
            <person name="Perotto S."/>
            <person name="Peter M."/>
            <person name="Pfister S."/>
            <person name="Riley R."/>
            <person name="Sitrit Y."/>
            <person name="Stielow J.B."/>
            <person name="Szollosi G."/>
            <person name="Zifcakova L."/>
            <person name="Stursova M."/>
            <person name="Spatafora J.W."/>
            <person name="Tedersoo L."/>
            <person name="Vaario L.M."/>
            <person name="Yamada A."/>
            <person name="Yan M."/>
            <person name="Wang P."/>
            <person name="Xu J."/>
            <person name="Bruns T."/>
            <person name="Baldrian P."/>
            <person name="Vilgalys R."/>
            <person name="Dunand C."/>
            <person name="Henrissat B."/>
            <person name="Grigoriev I.V."/>
            <person name="Hibbett D."/>
            <person name="Nagy L.G."/>
            <person name="Martin F.M."/>
        </authorList>
    </citation>
    <scope>NUCLEOTIDE SEQUENCE</scope>
    <source>
        <strain evidence="1">BED1</strain>
    </source>
</reference>
<evidence type="ECO:0000313" key="1">
    <source>
        <dbReference type="EMBL" id="KAF8435802.1"/>
    </source>
</evidence>
<dbReference type="EMBL" id="WHUW01000024">
    <property type="protein sequence ID" value="KAF8435802.1"/>
    <property type="molecule type" value="Genomic_DNA"/>
</dbReference>
<accession>A0AAD4BNR7</accession>
<proteinExistence type="predicted"/>
<dbReference type="AlphaFoldDB" id="A0AAD4BNR7"/>
<comment type="caution">
    <text evidence="1">The sequence shown here is derived from an EMBL/GenBank/DDBJ whole genome shotgun (WGS) entry which is preliminary data.</text>
</comment>
<evidence type="ECO:0000313" key="2">
    <source>
        <dbReference type="Proteomes" id="UP001194468"/>
    </source>
</evidence>
<name>A0AAD4BNR7_BOLED</name>
<keyword evidence="2" id="KW-1185">Reference proteome</keyword>
<sequence length="91" mass="10008">MSTTLAGPPSSCCWTGVKHSGTPEGRIELLGGLNTYVAEPPADHAPKFSCSSQTSWVTVQAVARLFRLVWIYRARTRLLLWYIHSGHARGP</sequence>
<gene>
    <name evidence="1" type="ORF">L210DRAFT_2510011</name>
</gene>
<organism evidence="1 2">
    <name type="scientific">Boletus edulis BED1</name>
    <dbReference type="NCBI Taxonomy" id="1328754"/>
    <lineage>
        <taxon>Eukaryota</taxon>
        <taxon>Fungi</taxon>
        <taxon>Dikarya</taxon>
        <taxon>Basidiomycota</taxon>
        <taxon>Agaricomycotina</taxon>
        <taxon>Agaricomycetes</taxon>
        <taxon>Agaricomycetidae</taxon>
        <taxon>Boletales</taxon>
        <taxon>Boletineae</taxon>
        <taxon>Boletaceae</taxon>
        <taxon>Boletoideae</taxon>
        <taxon>Boletus</taxon>
    </lineage>
</organism>
<dbReference type="Proteomes" id="UP001194468">
    <property type="component" value="Unassembled WGS sequence"/>
</dbReference>